<feature type="signal peptide" evidence="1">
    <location>
        <begin position="1"/>
        <end position="24"/>
    </location>
</feature>
<reference evidence="4" key="1">
    <citation type="journal article" date="2019" name="Int. J. Syst. Evol. Microbiol.">
        <title>The Global Catalogue of Microorganisms (GCM) 10K type strain sequencing project: providing services to taxonomists for standard genome sequencing and annotation.</title>
        <authorList>
            <consortium name="The Broad Institute Genomics Platform"/>
            <consortium name="The Broad Institute Genome Sequencing Center for Infectious Disease"/>
            <person name="Wu L."/>
            <person name="Ma J."/>
        </authorList>
    </citation>
    <scope>NUCLEOTIDE SEQUENCE [LARGE SCALE GENOMIC DNA]</scope>
    <source>
        <strain evidence="4">CCM 8936</strain>
    </source>
</reference>
<dbReference type="RefSeq" id="WP_125676486.1">
    <property type="nucleotide sequence ID" value="NZ_JBHTOI010000046.1"/>
</dbReference>
<dbReference type="Proteomes" id="UP001597251">
    <property type="component" value="Unassembled WGS sequence"/>
</dbReference>
<evidence type="ECO:0000313" key="4">
    <source>
        <dbReference type="Proteomes" id="UP001597251"/>
    </source>
</evidence>
<sequence>MKFRSKSVAIIAALAMATTGAVTALSSTTQVDAATVATVHAGVTARLYTADGVMVSNRALAPSTPWQVGKTATINGETMYQVSTDEYLRASDSTLTGQDTPAPTPSSTLIATVGNKAAPLYLTATKGDPQPYSELGANTSWKVSRVVTNGTDTFYEVSLGVFIKATDSSLNMTPTNVETYSGFTPYLGYK</sequence>
<accession>A0ABW4BUG2</accession>
<feature type="domain" description="S-layer protein C-terminal" evidence="2">
    <location>
        <begin position="44"/>
        <end position="91"/>
    </location>
</feature>
<keyword evidence="1" id="KW-0732">Signal</keyword>
<name>A0ABW4BUG2_9LACO</name>
<evidence type="ECO:0000313" key="3">
    <source>
        <dbReference type="EMBL" id="MFD1418851.1"/>
    </source>
</evidence>
<comment type="caution">
    <text evidence="3">The sequence shown here is derived from an EMBL/GenBank/DDBJ whole genome shotgun (WGS) entry which is preliminary data.</text>
</comment>
<dbReference type="EMBL" id="JBHTOI010000046">
    <property type="protein sequence ID" value="MFD1418851.1"/>
    <property type="molecule type" value="Genomic_DNA"/>
</dbReference>
<evidence type="ECO:0000259" key="2">
    <source>
        <dbReference type="Pfam" id="PF03217"/>
    </source>
</evidence>
<gene>
    <name evidence="3" type="ORF">ACFQ42_08855</name>
</gene>
<protein>
    <submittedName>
        <fullName evidence="3">SLAP domain-containing protein</fullName>
    </submittedName>
</protein>
<dbReference type="InterPro" id="IPR024968">
    <property type="entry name" value="SlpA_C_lactobacillus"/>
</dbReference>
<feature type="chain" id="PRO_5047069478" evidence="1">
    <location>
        <begin position="25"/>
        <end position="190"/>
    </location>
</feature>
<proteinExistence type="predicted"/>
<evidence type="ECO:0000256" key="1">
    <source>
        <dbReference type="SAM" id="SignalP"/>
    </source>
</evidence>
<dbReference type="Pfam" id="PF03217">
    <property type="entry name" value="SlpA"/>
    <property type="match status" value="1"/>
</dbReference>
<organism evidence="3 4">
    <name type="scientific">Companilactobacillus keshanensis</name>
    <dbReference type="NCBI Taxonomy" id="2486003"/>
    <lineage>
        <taxon>Bacteria</taxon>
        <taxon>Bacillati</taxon>
        <taxon>Bacillota</taxon>
        <taxon>Bacilli</taxon>
        <taxon>Lactobacillales</taxon>
        <taxon>Lactobacillaceae</taxon>
        <taxon>Companilactobacillus</taxon>
    </lineage>
</organism>
<keyword evidence="4" id="KW-1185">Reference proteome</keyword>